<dbReference type="EMBL" id="PGOL01000907">
    <property type="protein sequence ID" value="PKI63067.1"/>
    <property type="molecule type" value="Genomic_DNA"/>
</dbReference>
<evidence type="ECO:0000313" key="3">
    <source>
        <dbReference type="Proteomes" id="UP000233551"/>
    </source>
</evidence>
<accession>A0A2I0K3E1</accession>
<sequence>MDGGSRFKGVNFFKPSDDIWGLVRWHSRLDPFLYSEPLTNLTSYFGAGGISDEVPKNPLNDAKCMRVCKCGNKMWNLNESDSNAVSTQANDRIEPEPTKYSQRSRQAVRTRISSRRSAHVRAYATRLGSVHLPGDTRQTRVRRSRHLPFYNPEVEGR</sequence>
<feature type="region of interest" description="Disordered" evidence="1">
    <location>
        <begin position="81"/>
        <end position="101"/>
    </location>
</feature>
<proteinExistence type="predicted"/>
<organism evidence="2 3">
    <name type="scientific">Punica granatum</name>
    <name type="common">Pomegranate</name>
    <dbReference type="NCBI Taxonomy" id="22663"/>
    <lineage>
        <taxon>Eukaryota</taxon>
        <taxon>Viridiplantae</taxon>
        <taxon>Streptophyta</taxon>
        <taxon>Embryophyta</taxon>
        <taxon>Tracheophyta</taxon>
        <taxon>Spermatophyta</taxon>
        <taxon>Magnoliopsida</taxon>
        <taxon>eudicotyledons</taxon>
        <taxon>Gunneridae</taxon>
        <taxon>Pentapetalae</taxon>
        <taxon>rosids</taxon>
        <taxon>malvids</taxon>
        <taxon>Myrtales</taxon>
        <taxon>Lythraceae</taxon>
        <taxon>Punica</taxon>
    </lineage>
</organism>
<name>A0A2I0K3E1_PUNGR</name>
<evidence type="ECO:0000256" key="1">
    <source>
        <dbReference type="SAM" id="MobiDB-lite"/>
    </source>
</evidence>
<gene>
    <name evidence="2" type="ORF">CRG98_016518</name>
</gene>
<protein>
    <submittedName>
        <fullName evidence="2">Uncharacterized protein</fullName>
    </submittedName>
</protein>
<reference evidence="2 3" key="1">
    <citation type="submission" date="2017-11" db="EMBL/GenBank/DDBJ databases">
        <title>De-novo sequencing of pomegranate (Punica granatum L.) genome.</title>
        <authorList>
            <person name="Akparov Z."/>
            <person name="Amiraslanov A."/>
            <person name="Hajiyeva S."/>
            <person name="Abbasov M."/>
            <person name="Kaur K."/>
            <person name="Hamwieh A."/>
            <person name="Solovyev V."/>
            <person name="Salamov A."/>
            <person name="Braich B."/>
            <person name="Kosarev P."/>
            <person name="Mahmoud A."/>
            <person name="Hajiyev E."/>
            <person name="Babayeva S."/>
            <person name="Izzatullayeva V."/>
            <person name="Mammadov A."/>
            <person name="Mammadov A."/>
            <person name="Sharifova S."/>
            <person name="Ojaghi J."/>
            <person name="Eynullazada K."/>
            <person name="Bayramov B."/>
            <person name="Abdulazimova A."/>
            <person name="Shahmuradov I."/>
        </authorList>
    </citation>
    <scope>NUCLEOTIDE SEQUENCE [LARGE SCALE GENOMIC DNA]</scope>
    <source>
        <strain evidence="3">cv. AG2017</strain>
        <tissue evidence="2">Leaf</tissue>
    </source>
</reference>
<evidence type="ECO:0000313" key="2">
    <source>
        <dbReference type="EMBL" id="PKI63067.1"/>
    </source>
</evidence>
<feature type="compositionally biased region" description="Polar residues" evidence="1">
    <location>
        <begin position="81"/>
        <end position="90"/>
    </location>
</feature>
<dbReference type="Proteomes" id="UP000233551">
    <property type="component" value="Unassembled WGS sequence"/>
</dbReference>
<dbReference type="AlphaFoldDB" id="A0A2I0K3E1"/>
<comment type="caution">
    <text evidence="2">The sequence shown here is derived from an EMBL/GenBank/DDBJ whole genome shotgun (WGS) entry which is preliminary data.</text>
</comment>
<keyword evidence="3" id="KW-1185">Reference proteome</keyword>